<proteinExistence type="inferred from homology"/>
<dbReference type="EMBL" id="AP027272">
    <property type="protein sequence ID" value="BDX04583.1"/>
    <property type="molecule type" value="Genomic_DNA"/>
</dbReference>
<dbReference type="InterPro" id="IPR036685">
    <property type="entry name" value="YehU-like_sf"/>
</dbReference>
<gene>
    <name evidence="2" type="ORF">MACH26_01040</name>
</gene>
<evidence type="ECO:0000313" key="3">
    <source>
        <dbReference type="Proteomes" id="UP001333710"/>
    </source>
</evidence>
<dbReference type="NCBIfam" id="NF003438">
    <property type="entry name" value="PRK04966.1"/>
    <property type="match status" value="1"/>
</dbReference>
<sequence length="82" mass="9245">MSVIVPVEEIPEDSLKNLITAFVLREGTDYGEHEVALETKIQQVLAVIKRGDAQIVFSELEESFDIVSKADLQTMMSNDYQE</sequence>
<dbReference type="Gene3D" id="1.10.10.610">
    <property type="entry name" value="YehU-like"/>
    <property type="match status" value="1"/>
</dbReference>
<name>A0AA48HCN5_9ALTE</name>
<dbReference type="SUPFAM" id="SSF118001">
    <property type="entry name" value="YehU-like"/>
    <property type="match status" value="1"/>
</dbReference>
<organism evidence="2 3">
    <name type="scientific">Planctobacterium marinum</name>
    <dbReference type="NCBI Taxonomy" id="1631968"/>
    <lineage>
        <taxon>Bacteria</taxon>
        <taxon>Pseudomonadati</taxon>
        <taxon>Pseudomonadota</taxon>
        <taxon>Gammaproteobacteria</taxon>
        <taxon>Alteromonadales</taxon>
        <taxon>Alteromonadaceae</taxon>
        <taxon>Planctobacterium</taxon>
    </lineage>
</organism>
<reference evidence="2" key="1">
    <citation type="submission" date="2023-01" db="EMBL/GenBank/DDBJ databases">
        <title>Complete genome sequence of Planctobacterium marinum strain Dej080120_11.</title>
        <authorList>
            <person name="Ueki S."/>
            <person name="Maruyama F."/>
        </authorList>
    </citation>
    <scope>NUCLEOTIDE SEQUENCE</scope>
    <source>
        <strain evidence="2">Dej080120_11</strain>
    </source>
</reference>
<evidence type="ECO:0000313" key="2">
    <source>
        <dbReference type="EMBL" id="BDX04583.1"/>
    </source>
</evidence>
<dbReference type="InterPro" id="IPR010648">
    <property type="entry name" value="UPF0270"/>
</dbReference>
<dbReference type="Pfam" id="PF06794">
    <property type="entry name" value="UPF0270"/>
    <property type="match status" value="1"/>
</dbReference>
<dbReference type="AlphaFoldDB" id="A0AA48HCN5"/>
<comment type="similarity">
    <text evidence="1">Belongs to the UPF0270 family.</text>
</comment>
<dbReference type="RefSeq" id="WP_338290369.1">
    <property type="nucleotide sequence ID" value="NZ_AP027272.1"/>
</dbReference>
<dbReference type="PIRSF" id="PIRSF006169">
    <property type="entry name" value="UCP006169"/>
    <property type="match status" value="1"/>
</dbReference>
<dbReference type="Proteomes" id="UP001333710">
    <property type="component" value="Chromosome"/>
</dbReference>
<evidence type="ECO:0000256" key="1">
    <source>
        <dbReference type="ARBA" id="ARBA00006450"/>
    </source>
</evidence>
<dbReference type="KEGG" id="pmaw:MACH26_01040"/>
<accession>A0AA48HCN5</accession>
<keyword evidence="3" id="KW-1185">Reference proteome</keyword>
<protein>
    <submittedName>
        <fullName evidence="2">UPF0270 protein</fullName>
    </submittedName>
</protein>